<dbReference type="InParanoid" id="K2SCQ4"/>
<reference evidence="3 4" key="1">
    <citation type="journal article" date="2012" name="BMC Genomics">
        <title>Tools to kill: Genome of one of the most destructive plant pathogenic fungi Macrophomina phaseolina.</title>
        <authorList>
            <person name="Islam M.S."/>
            <person name="Haque M.S."/>
            <person name="Islam M.M."/>
            <person name="Emdad E.M."/>
            <person name="Halim A."/>
            <person name="Hossen Q.M.M."/>
            <person name="Hossain M.Z."/>
            <person name="Ahmed B."/>
            <person name="Rahim S."/>
            <person name="Rahman M.S."/>
            <person name="Alam M.M."/>
            <person name="Hou S."/>
            <person name="Wan X."/>
            <person name="Saito J.A."/>
            <person name="Alam M."/>
        </authorList>
    </citation>
    <scope>NUCLEOTIDE SEQUENCE [LARGE SCALE GENOMIC DNA]</scope>
    <source>
        <strain evidence="3 4">MS6</strain>
    </source>
</reference>
<evidence type="ECO:0000256" key="2">
    <source>
        <dbReference type="SAM" id="MobiDB-lite"/>
    </source>
</evidence>
<keyword evidence="1" id="KW-0175">Coiled coil</keyword>
<organism evidence="3 4">
    <name type="scientific">Macrophomina phaseolina (strain MS6)</name>
    <name type="common">Charcoal rot fungus</name>
    <dbReference type="NCBI Taxonomy" id="1126212"/>
    <lineage>
        <taxon>Eukaryota</taxon>
        <taxon>Fungi</taxon>
        <taxon>Dikarya</taxon>
        <taxon>Ascomycota</taxon>
        <taxon>Pezizomycotina</taxon>
        <taxon>Dothideomycetes</taxon>
        <taxon>Dothideomycetes incertae sedis</taxon>
        <taxon>Botryosphaeriales</taxon>
        <taxon>Botryosphaeriaceae</taxon>
        <taxon>Macrophomina</taxon>
    </lineage>
</organism>
<evidence type="ECO:0000313" key="4">
    <source>
        <dbReference type="Proteomes" id="UP000007129"/>
    </source>
</evidence>
<proteinExistence type="predicted"/>
<gene>
    <name evidence="3" type="ORF">MPH_08103</name>
</gene>
<feature type="compositionally biased region" description="Basic and acidic residues" evidence="2">
    <location>
        <begin position="169"/>
        <end position="181"/>
    </location>
</feature>
<feature type="region of interest" description="Disordered" evidence="2">
    <location>
        <begin position="209"/>
        <end position="230"/>
    </location>
</feature>
<accession>K2SCQ4</accession>
<dbReference type="AlphaFoldDB" id="K2SCQ4"/>
<dbReference type="HOGENOM" id="CLU_1204979_0_0_1"/>
<sequence>MDPYEPPRGLAAVYHMGELQAQLTAEREKLKRAEQTNAFLIELISQQHPMPNKFNTEIESLRQRIQELKLELGLKNSQLEQAQKQVEHDHARKAYASLPGTLLGGTVYASPLQMESPSCFEKQHDGVKDLQSGGLNSQDQGTALADAIKDLNEKHPVSDIPEAEWMQPVEEKAGTKTDGARAKPQMKRYFDPAAAVKEKVVVGAGSMAVAKKGPVQPKTQPDESNGLDTS</sequence>
<name>K2SCQ4_MACPH</name>
<feature type="coiled-coil region" evidence="1">
    <location>
        <begin position="16"/>
        <end position="85"/>
    </location>
</feature>
<feature type="region of interest" description="Disordered" evidence="2">
    <location>
        <begin position="158"/>
        <end position="183"/>
    </location>
</feature>
<dbReference type="EMBL" id="AHHD01000338">
    <property type="protein sequence ID" value="EKG14630.1"/>
    <property type="molecule type" value="Genomic_DNA"/>
</dbReference>
<dbReference type="Proteomes" id="UP000007129">
    <property type="component" value="Unassembled WGS sequence"/>
</dbReference>
<dbReference type="VEuPathDB" id="FungiDB:MPH_08103"/>
<comment type="caution">
    <text evidence="3">The sequence shown here is derived from an EMBL/GenBank/DDBJ whole genome shotgun (WGS) entry which is preliminary data.</text>
</comment>
<feature type="compositionally biased region" description="Polar residues" evidence="2">
    <location>
        <begin position="217"/>
        <end position="230"/>
    </location>
</feature>
<protein>
    <submittedName>
        <fullName evidence="3">Uncharacterized protein</fullName>
    </submittedName>
</protein>
<evidence type="ECO:0000313" key="3">
    <source>
        <dbReference type="EMBL" id="EKG14630.1"/>
    </source>
</evidence>
<evidence type="ECO:0000256" key="1">
    <source>
        <dbReference type="SAM" id="Coils"/>
    </source>
</evidence>